<dbReference type="Pfam" id="PF05943">
    <property type="entry name" value="VipB"/>
    <property type="match status" value="1"/>
</dbReference>
<accession>A0A3B1AT81</accession>
<dbReference type="EMBL" id="UOFV01000253">
    <property type="protein sequence ID" value="VAX01420.1"/>
    <property type="molecule type" value="Genomic_DNA"/>
</dbReference>
<dbReference type="PANTHER" id="PTHR35565:SF1">
    <property type="entry name" value="TYPE VI SECRETION SYSTEM CONTRACTILE SHEATH LARGE SUBUNIT"/>
    <property type="match status" value="1"/>
</dbReference>
<organism evidence="2">
    <name type="scientific">hydrothermal vent metagenome</name>
    <dbReference type="NCBI Taxonomy" id="652676"/>
    <lineage>
        <taxon>unclassified sequences</taxon>
        <taxon>metagenomes</taxon>
        <taxon>ecological metagenomes</taxon>
    </lineage>
</organism>
<feature type="domain" description="TssC1 N-terminal" evidence="1">
    <location>
        <begin position="170"/>
        <end position="266"/>
    </location>
</feature>
<feature type="non-terminal residue" evidence="2">
    <location>
        <position position="266"/>
    </location>
</feature>
<protein>
    <submittedName>
        <fullName evidence="2">Uncharacterized protein ImpC</fullName>
    </submittedName>
</protein>
<sequence>MANSSQQSVERVNLVYRSGDKKTGMDVELPFRTLVLGDFTQSGASEVFDGQTPVSVTTDNINDVIKGLGIELVIDVPDCLMDGESSDNLTITLPLTAISDFSPQTIVGNVPCLAKLAALRKQLLSILEGDLEGKKASGPDTLMQSDEDVAAFVQRYALDDQLSQSSLSILVTEIDERLSRQMDTILHHKQFETMESVWRALYFLLERTPFEENCTVEILNISKQALLENFEDVPETIQSELYNIVYSAEFGQFGGRPFSVIIGNYD</sequence>
<reference evidence="2" key="1">
    <citation type="submission" date="2018-06" db="EMBL/GenBank/DDBJ databases">
        <authorList>
            <person name="Zhirakovskaya E."/>
        </authorList>
    </citation>
    <scope>NUCLEOTIDE SEQUENCE</scope>
</reference>
<dbReference type="AlphaFoldDB" id="A0A3B1AT81"/>
<dbReference type="PANTHER" id="PTHR35565">
    <property type="entry name" value="CYTOPLASMIC PROTEIN-RELATED"/>
    <property type="match status" value="1"/>
</dbReference>
<gene>
    <name evidence="2" type="ORF">MNBD_GAMMA19-851</name>
</gene>
<dbReference type="InterPro" id="IPR044031">
    <property type="entry name" value="TssC1_N"/>
</dbReference>
<dbReference type="Pfam" id="PF05591">
    <property type="entry name" value="T6SS_VipA"/>
    <property type="match status" value="1"/>
</dbReference>
<dbReference type="InterPro" id="IPR008312">
    <property type="entry name" value="T6SS_TssB1"/>
</dbReference>
<evidence type="ECO:0000259" key="1">
    <source>
        <dbReference type="Pfam" id="PF05943"/>
    </source>
</evidence>
<dbReference type="InterPro" id="IPR010269">
    <property type="entry name" value="T6SS_TssC-like"/>
</dbReference>
<name>A0A3B1AT81_9ZZZZ</name>
<evidence type="ECO:0000313" key="2">
    <source>
        <dbReference type="EMBL" id="VAX01420.1"/>
    </source>
</evidence>
<proteinExistence type="predicted"/>